<name>A0A9P5P987_9AGAR</name>
<dbReference type="EMBL" id="JADNRY010000288">
    <property type="protein sequence ID" value="KAF9059633.1"/>
    <property type="molecule type" value="Genomic_DNA"/>
</dbReference>
<organism evidence="2 3">
    <name type="scientific">Rhodocollybia butyracea</name>
    <dbReference type="NCBI Taxonomy" id="206335"/>
    <lineage>
        <taxon>Eukaryota</taxon>
        <taxon>Fungi</taxon>
        <taxon>Dikarya</taxon>
        <taxon>Basidiomycota</taxon>
        <taxon>Agaricomycotina</taxon>
        <taxon>Agaricomycetes</taxon>
        <taxon>Agaricomycetidae</taxon>
        <taxon>Agaricales</taxon>
        <taxon>Marasmiineae</taxon>
        <taxon>Omphalotaceae</taxon>
        <taxon>Rhodocollybia</taxon>
    </lineage>
</organism>
<dbReference type="OrthoDB" id="10044727at2759"/>
<proteinExistence type="predicted"/>
<feature type="compositionally biased region" description="Basic residues" evidence="1">
    <location>
        <begin position="132"/>
        <end position="144"/>
    </location>
</feature>
<comment type="caution">
    <text evidence="2">The sequence shown here is derived from an EMBL/GenBank/DDBJ whole genome shotgun (WGS) entry which is preliminary data.</text>
</comment>
<dbReference type="PANTHER" id="PTHR35871:SF1">
    <property type="entry name" value="CXC1-LIKE CYSTEINE CLUSTER ASSOCIATED WITH KDZ TRANSPOSASES DOMAIN-CONTAINING PROTEIN"/>
    <property type="match status" value="1"/>
</dbReference>
<keyword evidence="3" id="KW-1185">Reference proteome</keyword>
<feature type="region of interest" description="Disordered" evidence="1">
    <location>
        <begin position="19"/>
        <end position="44"/>
    </location>
</feature>
<sequence>MKFFRLNFPLASKIQQIFSPKKSKTQSTSPNLEHLTKNPAADTESDNISFLARRQILRNLVPIDALILDSDTINSALSASASFPSSQSSMSSDNFSQSCSGSSTQSHLGSPVQSCHSTQTHPETPQSDWAKKRQRQKQNRAKKKSDHENNLKEECYADGKLREAPTILLAQAAVIDLLAHLKDPRSKTYGQWRASSLQAAITLGRGTYCARQLRILARAYIRDRKLLPNNPYGRWTTCMLADEDLVNETNLYLQELGNKITAEKLVQYLARPDVMERHSIDKMISVRTARRYLNTLNYRFALAKKGQYKDGHERPDVVRDRDKRFIPKMQSLLLRAQMFDKDGYPLPPPTFEGKPVVVWYHDESIFYAHDRRRKTWYHKESPAQLHSKGDGAAFMIADYVSDRFGFLASPDGTMNARCEFQPGKNKDGYFTCEDICAQANDAIDILTKWYPEYDHIFVYDNATTHLKRSDGLLSARHMPMRPSKNFLVEVNERDGNGKPVYKPDGKISKIKVQMGLATFTDGSPQSLYFPPDHPKQGCSKGMESILHERGIDTKE</sequence>
<dbReference type="PANTHER" id="PTHR35871">
    <property type="entry name" value="EXPRESSED PROTEIN"/>
    <property type="match status" value="1"/>
</dbReference>
<gene>
    <name evidence="2" type="ORF">BDP27DRAFT_1431089</name>
</gene>
<evidence type="ECO:0000256" key="1">
    <source>
        <dbReference type="SAM" id="MobiDB-lite"/>
    </source>
</evidence>
<feature type="compositionally biased region" description="Low complexity" evidence="1">
    <location>
        <begin position="81"/>
        <end position="110"/>
    </location>
</feature>
<reference evidence="2" key="1">
    <citation type="submission" date="2020-11" db="EMBL/GenBank/DDBJ databases">
        <authorList>
            <consortium name="DOE Joint Genome Institute"/>
            <person name="Ahrendt S."/>
            <person name="Riley R."/>
            <person name="Andreopoulos W."/>
            <person name="Labutti K."/>
            <person name="Pangilinan J."/>
            <person name="Ruiz-Duenas F.J."/>
            <person name="Barrasa J.M."/>
            <person name="Sanchez-Garcia M."/>
            <person name="Camarero S."/>
            <person name="Miyauchi S."/>
            <person name="Serrano A."/>
            <person name="Linde D."/>
            <person name="Babiker R."/>
            <person name="Drula E."/>
            <person name="Ayuso-Fernandez I."/>
            <person name="Pacheco R."/>
            <person name="Padilla G."/>
            <person name="Ferreira P."/>
            <person name="Barriuso J."/>
            <person name="Kellner H."/>
            <person name="Castanera R."/>
            <person name="Alfaro M."/>
            <person name="Ramirez L."/>
            <person name="Pisabarro A.G."/>
            <person name="Kuo A."/>
            <person name="Tritt A."/>
            <person name="Lipzen A."/>
            <person name="He G."/>
            <person name="Yan M."/>
            <person name="Ng V."/>
            <person name="Cullen D."/>
            <person name="Martin F."/>
            <person name="Rosso M.-N."/>
            <person name="Henrissat B."/>
            <person name="Hibbett D."/>
            <person name="Martinez A.T."/>
            <person name="Grigoriev I.V."/>
        </authorList>
    </citation>
    <scope>NUCLEOTIDE SEQUENCE</scope>
    <source>
        <strain evidence="2">AH 40177</strain>
    </source>
</reference>
<accession>A0A9P5P987</accession>
<feature type="region of interest" description="Disordered" evidence="1">
    <location>
        <begin position="81"/>
        <end position="151"/>
    </location>
</feature>
<protein>
    <submittedName>
        <fullName evidence="2">Uncharacterized protein</fullName>
    </submittedName>
</protein>
<feature type="compositionally biased region" description="Polar residues" evidence="1">
    <location>
        <begin position="111"/>
        <end position="127"/>
    </location>
</feature>
<dbReference type="AlphaFoldDB" id="A0A9P5P987"/>
<evidence type="ECO:0000313" key="3">
    <source>
        <dbReference type="Proteomes" id="UP000772434"/>
    </source>
</evidence>
<evidence type="ECO:0000313" key="2">
    <source>
        <dbReference type="EMBL" id="KAF9059633.1"/>
    </source>
</evidence>
<dbReference type="Proteomes" id="UP000772434">
    <property type="component" value="Unassembled WGS sequence"/>
</dbReference>